<keyword evidence="3" id="KW-1185">Reference proteome</keyword>
<dbReference type="Proteomes" id="UP001200022">
    <property type="component" value="Unassembled WGS sequence"/>
</dbReference>
<evidence type="ECO:0000313" key="2">
    <source>
        <dbReference type="EMBL" id="MCF7559485.1"/>
    </source>
</evidence>
<name>A0ABS9IFV2_9FLAO</name>
<reference evidence="2 3" key="1">
    <citation type="submission" date="2022-01" db="EMBL/GenBank/DDBJ databases">
        <title>Draft genome sequence of Sabulilitoribacter multivorans KCTC 32326.</title>
        <authorList>
            <person name="Oh J.-S."/>
        </authorList>
    </citation>
    <scope>NUCLEOTIDE SEQUENCE [LARGE SCALE GENOMIC DNA]</scope>
    <source>
        <strain evidence="2 3">M-M16</strain>
    </source>
</reference>
<feature type="domain" description="Calcineurin-like phosphoesterase" evidence="1">
    <location>
        <begin position="89"/>
        <end position="251"/>
    </location>
</feature>
<dbReference type="Gene3D" id="3.60.21.10">
    <property type="match status" value="1"/>
</dbReference>
<evidence type="ECO:0000259" key="1">
    <source>
        <dbReference type="Pfam" id="PF00149"/>
    </source>
</evidence>
<dbReference type="PANTHER" id="PTHR46546">
    <property type="entry name" value="SHEWANELLA-LIKE PROTEIN PHOSPHATASE 1"/>
    <property type="match status" value="1"/>
</dbReference>
<dbReference type="InterPro" id="IPR004843">
    <property type="entry name" value="Calcineurin-like_PHP"/>
</dbReference>
<proteinExistence type="predicted"/>
<accession>A0ABS9IFV2</accession>
<dbReference type="Pfam" id="PF00149">
    <property type="entry name" value="Metallophos"/>
    <property type="match status" value="1"/>
</dbReference>
<gene>
    <name evidence="2" type="ORF">L3X39_02460</name>
</gene>
<dbReference type="RefSeq" id="WP_237229962.1">
    <property type="nucleotide sequence ID" value="NZ_JAKKDV010000001.1"/>
</dbReference>
<comment type="caution">
    <text evidence="2">The sequence shown here is derived from an EMBL/GenBank/DDBJ whole genome shotgun (WGS) entry which is preliminary data.</text>
</comment>
<dbReference type="PANTHER" id="PTHR46546:SF4">
    <property type="entry name" value="SHEWANELLA-LIKE PROTEIN PHOSPHATASE 1"/>
    <property type="match status" value="1"/>
</dbReference>
<dbReference type="EMBL" id="JAKKDV010000001">
    <property type="protein sequence ID" value="MCF7559485.1"/>
    <property type="molecule type" value="Genomic_DNA"/>
</dbReference>
<organism evidence="2 3">
    <name type="scientific">Flaviramulus multivorans</name>
    <dbReference type="NCBI Taxonomy" id="1304750"/>
    <lineage>
        <taxon>Bacteria</taxon>
        <taxon>Pseudomonadati</taxon>
        <taxon>Bacteroidota</taxon>
        <taxon>Flavobacteriia</taxon>
        <taxon>Flavobacteriales</taxon>
        <taxon>Flavobacteriaceae</taxon>
        <taxon>Flaviramulus</taxon>
    </lineage>
</organism>
<evidence type="ECO:0000313" key="3">
    <source>
        <dbReference type="Proteomes" id="UP001200022"/>
    </source>
</evidence>
<sequence>MIKNTLHLIILIISISSVFSQEVENKKDSITDELSEFSQISDGPYVFIEKNKLIEKTIINGKVSSRILKVNTFDTIFPPEKSTFNSVTKIAALSDIHGQYDLAIEILKNNKIIDKNLNWNFDKGHLVIAGDIFDRGNKVNEMLWLVYKLEAQAKSKGGHVHFLLGNHEYMVLHNDLRYVSEKYLLASKLLNLEYSELYSNKTVLGRWLRSKSTIIKINDYVFVHGGVSEDFIAENDLNFEKINDIMRTSIDRTKREMKSTNFYNIYYGSKSLIWYRGYFYDNLLDSDISKILKLMNSKHIIVGHCSNDEIVQLYNNKIFGVDSSIKKGKYGEILFIKNNQFFRGTLSGDKIQF</sequence>
<dbReference type="InterPro" id="IPR029052">
    <property type="entry name" value="Metallo-depent_PP-like"/>
</dbReference>
<dbReference type="SUPFAM" id="SSF56300">
    <property type="entry name" value="Metallo-dependent phosphatases"/>
    <property type="match status" value="1"/>
</dbReference>
<protein>
    <submittedName>
        <fullName evidence="2">Metallophosphoesterase</fullName>
    </submittedName>
</protein>